<proteinExistence type="predicted"/>
<dbReference type="SUPFAM" id="SSF55961">
    <property type="entry name" value="Bet v1-like"/>
    <property type="match status" value="1"/>
</dbReference>
<dbReference type="EMBL" id="MZZM01000015">
    <property type="protein sequence ID" value="ORJ61474.1"/>
    <property type="molecule type" value="Genomic_DNA"/>
</dbReference>
<accession>A0A1X0Y8X5</accession>
<dbReference type="InterPro" id="IPR019587">
    <property type="entry name" value="Polyketide_cyclase/dehydratase"/>
</dbReference>
<dbReference type="Proteomes" id="UP000193040">
    <property type="component" value="Unassembled WGS sequence"/>
</dbReference>
<name>A0A1X0Y8X5_MYCSI</name>
<organism evidence="1 2">
    <name type="scientific">Mycobacterium simiae</name>
    <name type="common">Mycobacterium habana</name>
    <dbReference type="NCBI Taxonomy" id="1784"/>
    <lineage>
        <taxon>Bacteria</taxon>
        <taxon>Bacillati</taxon>
        <taxon>Actinomycetota</taxon>
        <taxon>Actinomycetes</taxon>
        <taxon>Mycobacteriales</taxon>
        <taxon>Mycobacteriaceae</taxon>
        <taxon>Mycobacterium</taxon>
        <taxon>Mycobacterium simiae complex</taxon>
    </lineage>
</organism>
<evidence type="ECO:0000313" key="2">
    <source>
        <dbReference type="Proteomes" id="UP000193040"/>
    </source>
</evidence>
<evidence type="ECO:0000313" key="1">
    <source>
        <dbReference type="EMBL" id="ORJ61474.1"/>
    </source>
</evidence>
<reference evidence="1 2" key="1">
    <citation type="submission" date="2017-03" db="EMBL/GenBank/DDBJ databases">
        <title>Genomic insights into Mycobacterium simiae human colonization.</title>
        <authorList>
            <person name="Steffani J.L."/>
            <person name="Brunck M.E."/>
            <person name="Cruz E."/>
            <person name="Montiel R."/>
            <person name="Barona F."/>
        </authorList>
    </citation>
    <scope>NUCLEOTIDE SEQUENCE [LARGE SCALE GENOMIC DNA]</scope>
    <source>
        <strain evidence="1 2">MsiGto</strain>
    </source>
</reference>
<dbReference type="AlphaFoldDB" id="A0A1X0Y8X5"/>
<dbReference type="Gene3D" id="3.30.530.20">
    <property type="match status" value="1"/>
</dbReference>
<dbReference type="RefSeq" id="WP_061558464.1">
    <property type="nucleotide sequence ID" value="NZ_MZZM01000015.1"/>
</dbReference>
<gene>
    <name evidence="1" type="ORF">B5M45_10350</name>
</gene>
<comment type="caution">
    <text evidence="1">The sequence shown here is derived from an EMBL/GenBank/DDBJ whole genome shotgun (WGS) entry which is preliminary data.</text>
</comment>
<dbReference type="CDD" id="cd07821">
    <property type="entry name" value="PYR_PYL_RCAR_like"/>
    <property type="match status" value="1"/>
</dbReference>
<sequence>MVTLRVERTIEASPERVFDWLADPVNLTTAPLILKAAWRKDSAPPGVGAVREVVAAGAWLREEITAYDAPRSYSYRVVRSLPASEHEGGTIAVSPSGSAAHVEWTTSYTVPLRGGGKLTERLTAPVFRSSFDAILASCAKALAG</sequence>
<keyword evidence="2" id="KW-1185">Reference proteome</keyword>
<dbReference type="Pfam" id="PF10604">
    <property type="entry name" value="Polyketide_cyc2"/>
    <property type="match status" value="1"/>
</dbReference>
<protein>
    <submittedName>
        <fullName evidence="1">MxaD family protein</fullName>
    </submittedName>
</protein>
<dbReference type="InterPro" id="IPR023393">
    <property type="entry name" value="START-like_dom_sf"/>
</dbReference>